<comment type="similarity">
    <text evidence="1">Belongs to the glycosyl hydrolases 36 family.</text>
</comment>
<organism evidence="3">
    <name type="scientific">Tetraselmis chuii</name>
    <dbReference type="NCBI Taxonomy" id="63592"/>
    <lineage>
        <taxon>Eukaryota</taxon>
        <taxon>Viridiplantae</taxon>
        <taxon>Chlorophyta</taxon>
        <taxon>core chlorophytes</taxon>
        <taxon>Chlorodendrophyceae</taxon>
        <taxon>Chlorodendrales</taxon>
        <taxon>Chlorodendraceae</taxon>
        <taxon>Tetraselmis</taxon>
    </lineage>
</organism>
<dbReference type="InterPro" id="IPR017853">
    <property type="entry name" value="GH"/>
</dbReference>
<reference evidence="3" key="1">
    <citation type="submission" date="2021-01" db="EMBL/GenBank/DDBJ databases">
        <authorList>
            <person name="Corre E."/>
            <person name="Pelletier E."/>
            <person name="Niang G."/>
            <person name="Scheremetjew M."/>
            <person name="Finn R."/>
            <person name="Kale V."/>
            <person name="Holt S."/>
            <person name="Cochrane G."/>
            <person name="Meng A."/>
            <person name="Brown T."/>
            <person name="Cohen L."/>
        </authorList>
    </citation>
    <scope>NUCLEOTIDE SEQUENCE</scope>
    <source>
        <strain evidence="3">PLY429</strain>
    </source>
</reference>
<dbReference type="EMBL" id="HBGG01002826">
    <property type="protein sequence ID" value="CAD9199201.1"/>
    <property type="molecule type" value="Transcribed_RNA"/>
</dbReference>
<evidence type="ECO:0000256" key="2">
    <source>
        <dbReference type="ARBA" id="ARBA00023277"/>
    </source>
</evidence>
<dbReference type="AlphaFoldDB" id="A0A7S1SIE2"/>
<dbReference type="Pfam" id="PF05691">
    <property type="entry name" value="Raffinose_syn"/>
    <property type="match status" value="1"/>
</dbReference>
<accession>A0A7S1SIE2</accession>
<dbReference type="PANTHER" id="PTHR31268:SF32">
    <property type="entry name" value="GALACTINOL--SUCROSE GALACTOSYLTRANSFERASE 2-RELATED"/>
    <property type="match status" value="1"/>
</dbReference>
<dbReference type="SUPFAM" id="SSF51445">
    <property type="entry name" value="(Trans)glycosidases"/>
    <property type="match status" value="1"/>
</dbReference>
<evidence type="ECO:0000256" key="1">
    <source>
        <dbReference type="ARBA" id="ARBA00007240"/>
    </source>
</evidence>
<dbReference type="InterPro" id="IPR008811">
    <property type="entry name" value="Glycosyl_hydrolases_36"/>
</dbReference>
<protein>
    <recommendedName>
        <fullName evidence="4">Alpha-galactosidase</fullName>
    </recommendedName>
</protein>
<gene>
    <name evidence="3" type="ORF">TCHU04912_LOCUS1434</name>
</gene>
<evidence type="ECO:0000313" key="3">
    <source>
        <dbReference type="EMBL" id="CAD9199201.1"/>
    </source>
</evidence>
<evidence type="ECO:0008006" key="4">
    <source>
        <dbReference type="Google" id="ProtNLM"/>
    </source>
</evidence>
<sequence>MNWGPASLAGVGIVHEPAKLYQAMHKYLADAGVTGVKVDCQAGVGLVPRQGGGPASALASHTALEESVAEHFPGNHLINCMCHSTENFYRYKWSAIARACDDFYPRDPASHTSHIGNAAYNSLFLGVLVHPDWDMFQSKHPAAQLHAVARAASGSAVYVSDKPGEHDFALLRRLVLPDGTVLRPLLPGLPTADILFNDPMCDGNTLLKVWNVNHVSALVGVFNVQGASWDRSLRRFHIHDDAPSALWTRVRPADVWAFRRGSRGAPTGHQGFVLWQSVQLKLNHAAGPTDHILVRLSPGGSELVTVVPVMAFDGVRFAAIGLCELFNPGAAVTSCELEPHNGTRKVVVGLRGYGAFRCYCNRRPKQCELNSVNTDHIYDEEAEVMEVAIPRQAVGGTSSLAVTF</sequence>
<name>A0A7S1SIE2_9CHLO</name>
<proteinExistence type="inferred from homology"/>
<keyword evidence="2" id="KW-0119">Carbohydrate metabolism</keyword>
<dbReference type="PANTHER" id="PTHR31268">
    <property type="match status" value="1"/>
</dbReference>